<comment type="caution">
    <text evidence="3">The sequence shown here is derived from an EMBL/GenBank/DDBJ whole genome shotgun (WGS) entry which is preliminary data.</text>
</comment>
<dbReference type="SUPFAM" id="SSF51161">
    <property type="entry name" value="Trimeric LpxA-like enzymes"/>
    <property type="match status" value="1"/>
</dbReference>
<dbReference type="Proteomes" id="UP000193553">
    <property type="component" value="Unassembled WGS sequence"/>
</dbReference>
<protein>
    <submittedName>
        <fullName evidence="3">Acetyltransferase</fullName>
    </submittedName>
</protein>
<dbReference type="InterPro" id="IPR001451">
    <property type="entry name" value="Hexapep"/>
</dbReference>
<reference evidence="3 4" key="1">
    <citation type="submission" date="2017-03" db="EMBL/GenBank/DDBJ databases">
        <title>Whole genome sequences of fourteen strains of Bradyrhizobium canariense and one strain of Bradyrhizobium japonicum isolated from Lupinus (Papilionoideae: Genisteae) species in Algeria.</title>
        <authorList>
            <person name="Crovadore J."/>
            <person name="Chekireb D."/>
            <person name="Brachmann A."/>
            <person name="Chablais R."/>
            <person name="Cochard B."/>
            <person name="Lefort F."/>
        </authorList>
    </citation>
    <scope>NUCLEOTIDE SEQUENCE [LARGE SCALE GENOMIC DNA]</scope>
    <source>
        <strain evidence="3 4">UBMA195</strain>
    </source>
</reference>
<evidence type="ECO:0000313" key="3">
    <source>
        <dbReference type="EMBL" id="OSJ06710.1"/>
    </source>
</evidence>
<dbReference type="PANTHER" id="PTHR23416">
    <property type="entry name" value="SIALIC ACID SYNTHASE-RELATED"/>
    <property type="match status" value="1"/>
</dbReference>
<sequence>MFSLAELARRCARFIDGVNLHLLAQRLIGRATCRLQEGAFLAHCARIRNALGDSNKIAIGPHSHIRGELMVLGHGGRISIGEWCYVGVGTRIWSGASIQIGNRVLISHAVNIFDNLSHPIKASERHEQAKQIFSRGHPRKVFLDDRPIKISDDAWIGAGAMVMRGVTIGEGGIVAAGAVVTKDVPAYAIVAGNPATVVRELSPDER</sequence>
<dbReference type="CDD" id="cd04647">
    <property type="entry name" value="LbH_MAT_like"/>
    <property type="match status" value="1"/>
</dbReference>
<dbReference type="Pfam" id="PF00132">
    <property type="entry name" value="Hexapep"/>
    <property type="match status" value="1"/>
</dbReference>
<accession>A0A1X3H444</accession>
<comment type="similarity">
    <text evidence="1">Belongs to the transferase hexapeptide repeat family.</text>
</comment>
<organism evidence="3 4">
    <name type="scientific">Bradyrhizobium canariense</name>
    <dbReference type="NCBI Taxonomy" id="255045"/>
    <lineage>
        <taxon>Bacteria</taxon>
        <taxon>Pseudomonadati</taxon>
        <taxon>Pseudomonadota</taxon>
        <taxon>Alphaproteobacteria</taxon>
        <taxon>Hyphomicrobiales</taxon>
        <taxon>Nitrobacteraceae</taxon>
        <taxon>Bradyrhizobium</taxon>
    </lineage>
</organism>
<dbReference type="PANTHER" id="PTHR23416:SF23">
    <property type="entry name" value="ACETYLTRANSFERASE C18B11.09C-RELATED"/>
    <property type="match status" value="1"/>
</dbReference>
<dbReference type="EMBL" id="NAFI01000178">
    <property type="protein sequence ID" value="OSJ06710.1"/>
    <property type="molecule type" value="Genomic_DNA"/>
</dbReference>
<dbReference type="OrthoDB" id="9815592at2"/>
<evidence type="ECO:0000313" key="4">
    <source>
        <dbReference type="Proteomes" id="UP000193553"/>
    </source>
</evidence>
<dbReference type="InterPro" id="IPR051159">
    <property type="entry name" value="Hexapeptide_acetyltransf"/>
</dbReference>
<name>A0A1X3H444_9BRAD</name>
<dbReference type="RefSeq" id="WP_085360020.1">
    <property type="nucleotide sequence ID" value="NZ_NAFD01000181.1"/>
</dbReference>
<dbReference type="GO" id="GO:0005829">
    <property type="term" value="C:cytosol"/>
    <property type="evidence" value="ECO:0007669"/>
    <property type="project" value="TreeGrafter"/>
</dbReference>
<gene>
    <name evidence="3" type="ORF">BSZ18_21680</name>
</gene>
<dbReference type="Gene3D" id="2.160.10.10">
    <property type="entry name" value="Hexapeptide repeat proteins"/>
    <property type="match status" value="1"/>
</dbReference>
<dbReference type="InterPro" id="IPR011004">
    <property type="entry name" value="Trimer_LpxA-like_sf"/>
</dbReference>
<proteinExistence type="inferred from homology"/>
<dbReference type="GO" id="GO:0008374">
    <property type="term" value="F:O-acyltransferase activity"/>
    <property type="evidence" value="ECO:0007669"/>
    <property type="project" value="TreeGrafter"/>
</dbReference>
<evidence type="ECO:0000256" key="2">
    <source>
        <dbReference type="ARBA" id="ARBA00022679"/>
    </source>
</evidence>
<evidence type="ECO:0000256" key="1">
    <source>
        <dbReference type="ARBA" id="ARBA00007274"/>
    </source>
</evidence>
<dbReference type="AlphaFoldDB" id="A0A1X3H444"/>
<keyword evidence="2 3" id="KW-0808">Transferase</keyword>